<keyword evidence="19" id="KW-1185">Reference proteome</keyword>
<evidence type="ECO:0000256" key="4">
    <source>
        <dbReference type="ARBA" id="ARBA00010211"/>
    </source>
</evidence>
<dbReference type="FunFam" id="3.90.850.10:FF:000004">
    <property type="entry name" value="Fumarylacetoacetase"/>
    <property type="match status" value="1"/>
</dbReference>
<dbReference type="GO" id="GO:1902000">
    <property type="term" value="P:homogentisate catabolic process"/>
    <property type="evidence" value="ECO:0007669"/>
    <property type="project" value="TreeGrafter"/>
</dbReference>
<dbReference type="SUPFAM" id="SSF56529">
    <property type="entry name" value="FAH"/>
    <property type="match status" value="1"/>
</dbReference>
<comment type="cofactor">
    <cofactor evidence="2 14">
        <name>Mg(2+)</name>
        <dbReference type="ChEBI" id="CHEBI:18420"/>
    </cofactor>
</comment>
<dbReference type="Pfam" id="PF01557">
    <property type="entry name" value="FAA_hydrolase"/>
    <property type="match status" value="1"/>
</dbReference>
<feature type="binding site" evidence="14">
    <location>
        <position position="210"/>
    </location>
    <ligand>
        <name>Ca(2+)</name>
        <dbReference type="ChEBI" id="CHEBI:29108"/>
    </ligand>
</feature>
<feature type="binding site" evidence="14">
    <location>
        <position position="137"/>
    </location>
    <ligand>
        <name>Ca(2+)</name>
        <dbReference type="ChEBI" id="CHEBI:29108"/>
    </ligand>
</feature>
<sequence>MSDPTTDPSISSFVDVDATSDFPIQNLPYGIFRLDKADRPRVGVAIGDRVLDLAACFDAGLFDHPALEASMPFHQSTLNPLMSLGKEAWSAVRTRVHDLLRDDTPDLRDDADLQKEVMVDRDRVEMLMPVDIGDYTDFYSSREHATNIGTMFRGPENALKPNWLHLPVGYHGRASSIIPSGQDVRRPSGQLKPDEDKPPIYGPSNLLDFELEVGALVGPGNELGSPIDIDDAGDHVFGLVLVNDWSARDIQKWEYVPLGPFLGKSFATTISPWVVPMAALDPFRVDGPEQDPEPLEYLKQSGAQNFDIELKVGLQTESMDAPHTICETNFSYMYWSVAQQVAHHTVNGCNLRPGDMLASGTISGPTEDSYGSMLELSWRGERPLEMPSGETRSFLQDGDRVVMSGHAQGDDYRVGFGTAEGTILPAK</sequence>
<organism evidence="18 19">
    <name type="scientific">Longibacter salinarum</name>
    <dbReference type="NCBI Taxonomy" id="1850348"/>
    <lineage>
        <taxon>Bacteria</taxon>
        <taxon>Pseudomonadati</taxon>
        <taxon>Rhodothermota</taxon>
        <taxon>Rhodothermia</taxon>
        <taxon>Rhodothermales</taxon>
        <taxon>Salisaetaceae</taxon>
        <taxon>Longibacter</taxon>
    </lineage>
</organism>
<feature type="domain" description="Fumarylacetoacetase N-terminal" evidence="17">
    <location>
        <begin position="25"/>
        <end position="129"/>
    </location>
</feature>
<dbReference type="OrthoDB" id="3766879at2"/>
<feature type="active site" description="Proton acceptor" evidence="12">
    <location>
        <position position="144"/>
    </location>
</feature>
<dbReference type="InterPro" id="IPR036663">
    <property type="entry name" value="Fumarylacetoacetase_C_sf"/>
</dbReference>
<feature type="binding site" evidence="13">
    <location>
        <position position="361"/>
    </location>
    <ligand>
        <name>substrate</name>
    </ligand>
</feature>
<feature type="domain" description="Fumarylacetoacetase-like C-terminal" evidence="16">
    <location>
        <begin position="136"/>
        <end position="419"/>
    </location>
</feature>
<evidence type="ECO:0000259" key="16">
    <source>
        <dbReference type="Pfam" id="PF01557"/>
    </source>
</evidence>
<dbReference type="EMBL" id="PDEQ01000002">
    <property type="protein sequence ID" value="PEN14576.1"/>
    <property type="molecule type" value="Genomic_DNA"/>
</dbReference>
<protein>
    <recommendedName>
        <fullName evidence="5">fumarylacetoacetase</fullName>
        <ecNumber evidence="5">3.7.1.2</ecNumber>
    </recommendedName>
</protein>
<dbReference type="Gene3D" id="3.90.850.10">
    <property type="entry name" value="Fumarylacetoacetase-like, C-terminal domain"/>
    <property type="match status" value="1"/>
</dbReference>
<dbReference type="InterPro" id="IPR011234">
    <property type="entry name" value="Fumarylacetoacetase-like_C"/>
</dbReference>
<dbReference type="GO" id="GO:0006559">
    <property type="term" value="P:L-phenylalanine catabolic process"/>
    <property type="evidence" value="ECO:0007669"/>
    <property type="project" value="UniProtKB-UniPathway"/>
</dbReference>
<evidence type="ECO:0000256" key="2">
    <source>
        <dbReference type="ARBA" id="ARBA00001946"/>
    </source>
</evidence>
<dbReference type="GO" id="GO:0006572">
    <property type="term" value="P:L-tyrosine catabolic process"/>
    <property type="evidence" value="ECO:0007669"/>
    <property type="project" value="UniProtKB-KW"/>
</dbReference>
<evidence type="ECO:0000313" key="18">
    <source>
        <dbReference type="EMBL" id="PEN14576.1"/>
    </source>
</evidence>
<feature type="binding site" evidence="14">
    <location>
        <position position="212"/>
    </location>
    <ligand>
        <name>Ca(2+)</name>
        <dbReference type="ChEBI" id="CHEBI:29108"/>
    </ligand>
</feature>
<evidence type="ECO:0000256" key="12">
    <source>
        <dbReference type="PIRSR" id="PIRSR605959-1"/>
    </source>
</evidence>
<evidence type="ECO:0000256" key="1">
    <source>
        <dbReference type="ARBA" id="ARBA00001913"/>
    </source>
</evidence>
<evidence type="ECO:0000259" key="17">
    <source>
        <dbReference type="Pfam" id="PF09298"/>
    </source>
</evidence>
<dbReference type="GO" id="GO:0046872">
    <property type="term" value="F:metal ion binding"/>
    <property type="evidence" value="ECO:0007669"/>
    <property type="project" value="UniProtKB-KW"/>
</dbReference>
<feature type="binding site" evidence="13">
    <location>
        <position position="255"/>
    </location>
    <ligand>
        <name>substrate</name>
    </ligand>
</feature>
<accession>A0A2A8D0X5</accession>
<keyword evidence="9 14" id="KW-0460">Magnesium</keyword>
<name>A0A2A8D0X5_9BACT</name>
<feature type="region of interest" description="Disordered" evidence="15">
    <location>
        <begin position="177"/>
        <end position="199"/>
    </location>
</feature>
<evidence type="ECO:0000256" key="10">
    <source>
        <dbReference type="ARBA" id="ARBA00022878"/>
    </source>
</evidence>
<dbReference type="PANTHER" id="PTHR43069">
    <property type="entry name" value="FUMARYLACETOACETASE"/>
    <property type="match status" value="1"/>
</dbReference>
<evidence type="ECO:0000256" key="9">
    <source>
        <dbReference type="ARBA" id="ARBA00022842"/>
    </source>
</evidence>
<evidence type="ECO:0000256" key="5">
    <source>
        <dbReference type="ARBA" id="ARBA00012094"/>
    </source>
</evidence>
<dbReference type="Pfam" id="PF09298">
    <property type="entry name" value="FAA_hydrolase_N"/>
    <property type="match status" value="1"/>
</dbReference>
<evidence type="ECO:0000256" key="14">
    <source>
        <dbReference type="PIRSR" id="PIRSR605959-3"/>
    </source>
</evidence>
<keyword evidence="7" id="KW-0378">Hydrolase</keyword>
<dbReference type="PANTHER" id="PTHR43069:SF2">
    <property type="entry name" value="FUMARYLACETOACETASE"/>
    <property type="match status" value="1"/>
</dbReference>
<dbReference type="Proteomes" id="UP000220102">
    <property type="component" value="Unassembled WGS sequence"/>
</dbReference>
<dbReference type="GO" id="GO:0004334">
    <property type="term" value="F:fumarylacetoacetase activity"/>
    <property type="evidence" value="ECO:0007669"/>
    <property type="project" value="UniProtKB-EC"/>
</dbReference>
<dbReference type="Gene3D" id="2.30.30.230">
    <property type="entry name" value="Fumarylacetoacetase, N-terminal domain"/>
    <property type="match status" value="1"/>
</dbReference>
<feature type="binding site" evidence="14">
    <location>
        <position position="268"/>
    </location>
    <ligand>
        <name>Mg(2+)</name>
        <dbReference type="ChEBI" id="CHEBI:18420"/>
    </ligand>
</feature>
<keyword evidence="11" id="KW-0585">Phenylalanine catabolism</keyword>
<dbReference type="InterPro" id="IPR015377">
    <property type="entry name" value="Fumarylacetoacetase_N"/>
</dbReference>
<dbReference type="UniPathway" id="UPA00139">
    <property type="reaction ID" value="UER00341"/>
</dbReference>
<keyword evidence="8 14" id="KW-0106">Calcium</keyword>
<dbReference type="RefSeq" id="WP_098074750.1">
    <property type="nucleotide sequence ID" value="NZ_PDEQ01000002.1"/>
</dbReference>
<feature type="binding site" evidence="14">
    <location>
        <position position="244"/>
    </location>
    <ligand>
        <name>Mg(2+)</name>
        <dbReference type="ChEBI" id="CHEBI:18420"/>
    </ligand>
</feature>
<dbReference type="AlphaFoldDB" id="A0A2A8D0X5"/>
<evidence type="ECO:0000256" key="8">
    <source>
        <dbReference type="ARBA" id="ARBA00022837"/>
    </source>
</evidence>
<comment type="caution">
    <text evidence="18">The sequence shown here is derived from an EMBL/GenBank/DDBJ whole genome shotgun (WGS) entry which is preliminary data.</text>
</comment>
<proteinExistence type="inferred from homology"/>
<evidence type="ECO:0000256" key="13">
    <source>
        <dbReference type="PIRSR" id="PIRSR605959-2"/>
    </source>
</evidence>
<feature type="binding site" evidence="13">
    <location>
        <position position="139"/>
    </location>
    <ligand>
        <name>substrate</name>
    </ligand>
</feature>
<feature type="binding site" evidence="13">
    <location>
        <position position="251"/>
    </location>
    <ligand>
        <name>substrate</name>
    </ligand>
</feature>
<feature type="binding site" evidence="14">
    <location>
        <position position="264"/>
    </location>
    <ligand>
        <name>Mg(2+)</name>
        <dbReference type="ChEBI" id="CHEBI:18420"/>
    </ligand>
</feature>
<comment type="pathway">
    <text evidence="3">Amino-acid degradation; L-phenylalanine degradation; acetoacetate and fumarate from L-phenylalanine: step 6/6.</text>
</comment>
<keyword evidence="10" id="KW-0828">Tyrosine catabolism</keyword>
<comment type="cofactor">
    <cofactor evidence="1 14">
        <name>Ca(2+)</name>
        <dbReference type="ChEBI" id="CHEBI:29108"/>
    </cofactor>
</comment>
<evidence type="ECO:0000256" key="6">
    <source>
        <dbReference type="ARBA" id="ARBA00022723"/>
    </source>
</evidence>
<evidence type="ECO:0000256" key="11">
    <source>
        <dbReference type="ARBA" id="ARBA00023232"/>
    </source>
</evidence>
<dbReference type="InterPro" id="IPR036462">
    <property type="entry name" value="Fumarylacetoacetase_N_sf"/>
</dbReference>
<comment type="similarity">
    <text evidence="4">Belongs to the FAH family.</text>
</comment>
<feature type="binding site" evidence="13">
    <location>
        <position position="153"/>
    </location>
    <ligand>
        <name>substrate</name>
    </ligand>
</feature>
<evidence type="ECO:0000256" key="3">
    <source>
        <dbReference type="ARBA" id="ARBA00004782"/>
    </source>
</evidence>
<evidence type="ECO:0000313" key="19">
    <source>
        <dbReference type="Proteomes" id="UP000220102"/>
    </source>
</evidence>
<gene>
    <name evidence="18" type="primary">fahA</name>
    <name evidence="18" type="ORF">CRI94_06020</name>
</gene>
<dbReference type="SUPFAM" id="SSF63433">
    <property type="entry name" value="Fumarylacetoacetate hydrolase, FAH, N-terminal domain"/>
    <property type="match status" value="1"/>
</dbReference>
<dbReference type="NCBIfam" id="TIGR01266">
    <property type="entry name" value="fum_ac_acetase"/>
    <property type="match status" value="1"/>
</dbReference>
<evidence type="ECO:0000256" key="15">
    <source>
        <dbReference type="SAM" id="MobiDB-lite"/>
    </source>
</evidence>
<evidence type="ECO:0000256" key="7">
    <source>
        <dbReference type="ARBA" id="ARBA00022801"/>
    </source>
</evidence>
<dbReference type="EC" id="3.7.1.2" evidence="5"/>
<keyword evidence="6 14" id="KW-0479">Metal-binding</keyword>
<dbReference type="InterPro" id="IPR005959">
    <property type="entry name" value="Fumarylacetoacetase"/>
</dbReference>
<reference evidence="18 19" key="1">
    <citation type="submission" date="2017-10" db="EMBL/GenBank/DDBJ databases">
        <title>Draft genome of Longibacter Salinarum.</title>
        <authorList>
            <person name="Goh K.M."/>
            <person name="Shamsir M.S."/>
            <person name="Lim S.W."/>
        </authorList>
    </citation>
    <scope>NUCLEOTIDE SEQUENCE [LARGE SCALE GENOMIC DNA]</scope>
    <source>
        <strain evidence="18 19">KCTC 52045</strain>
    </source>
</reference>
<feature type="binding site" evidence="14">
    <location>
        <position position="244"/>
    </location>
    <ligand>
        <name>Ca(2+)</name>
        <dbReference type="ChEBI" id="CHEBI:29108"/>
    </ligand>
</feature>